<name>A0ABS6V5U6_9SPHN</name>
<feature type="transmembrane region" description="Helical" evidence="1">
    <location>
        <begin position="44"/>
        <end position="66"/>
    </location>
</feature>
<evidence type="ECO:0000313" key="3">
    <source>
        <dbReference type="Proteomes" id="UP000698028"/>
    </source>
</evidence>
<dbReference type="Proteomes" id="UP000698028">
    <property type="component" value="Unassembled WGS sequence"/>
</dbReference>
<proteinExistence type="predicted"/>
<keyword evidence="1" id="KW-0812">Transmembrane</keyword>
<accession>A0ABS6V5U6</accession>
<dbReference type="EMBL" id="JAHVAH010000001">
    <property type="protein sequence ID" value="MBW0144916.1"/>
    <property type="molecule type" value="Genomic_DNA"/>
</dbReference>
<feature type="transmembrane region" description="Helical" evidence="1">
    <location>
        <begin position="15"/>
        <end position="32"/>
    </location>
</feature>
<sequence>MTESRRKDFAREHPILNGLVWGVLFFLVMNFLRPLVGRPVEGDAQLALGVGAIVGGFVYGVVMMLLSKPKDGDA</sequence>
<keyword evidence="3" id="KW-1185">Reference proteome</keyword>
<evidence type="ECO:0000313" key="2">
    <source>
        <dbReference type="EMBL" id="MBW0144916.1"/>
    </source>
</evidence>
<comment type="caution">
    <text evidence="2">The sequence shown here is derived from an EMBL/GenBank/DDBJ whole genome shotgun (WGS) entry which is preliminary data.</text>
</comment>
<reference evidence="2 3" key="1">
    <citation type="submission" date="2021-07" db="EMBL/GenBank/DDBJ databases">
        <title>The draft genome sequence of Sphingomicrobium sp. B8.</title>
        <authorList>
            <person name="Mu L."/>
        </authorList>
    </citation>
    <scope>NUCLEOTIDE SEQUENCE [LARGE SCALE GENOMIC DNA]</scope>
    <source>
        <strain evidence="2 3">B8</strain>
    </source>
</reference>
<keyword evidence="1" id="KW-0472">Membrane</keyword>
<keyword evidence="1" id="KW-1133">Transmembrane helix</keyword>
<gene>
    <name evidence="2" type="ORF">KTQ36_06360</name>
</gene>
<dbReference type="RefSeq" id="WP_218632865.1">
    <property type="nucleotide sequence ID" value="NZ_JAHVAH010000001.1"/>
</dbReference>
<evidence type="ECO:0000256" key="1">
    <source>
        <dbReference type="SAM" id="Phobius"/>
    </source>
</evidence>
<protein>
    <submittedName>
        <fullName evidence="2">Uncharacterized protein</fullName>
    </submittedName>
</protein>
<organism evidence="2 3">
    <name type="scientific">Sphingomicrobium clamense</name>
    <dbReference type="NCBI Taxonomy" id="2851013"/>
    <lineage>
        <taxon>Bacteria</taxon>
        <taxon>Pseudomonadati</taxon>
        <taxon>Pseudomonadota</taxon>
        <taxon>Alphaproteobacteria</taxon>
        <taxon>Sphingomonadales</taxon>
        <taxon>Sphingomonadaceae</taxon>
        <taxon>Sphingomicrobium</taxon>
    </lineage>
</organism>